<dbReference type="GO" id="GO:0030544">
    <property type="term" value="F:Hsp70 protein binding"/>
    <property type="evidence" value="ECO:0007669"/>
    <property type="project" value="TreeGrafter"/>
</dbReference>
<protein>
    <recommendedName>
        <fullName evidence="7">J domain-containing protein</fullName>
    </recommendedName>
</protein>
<dbReference type="EMBL" id="MCGR01000089">
    <property type="protein sequence ID" value="ORY55752.1"/>
    <property type="molecule type" value="Genomic_DNA"/>
</dbReference>
<dbReference type="SUPFAM" id="SSF46565">
    <property type="entry name" value="Chaperone J-domain"/>
    <property type="match status" value="1"/>
</dbReference>
<gene>
    <name evidence="8" type="ORF">BCR35DRAFT_315995</name>
</gene>
<keyword evidence="4" id="KW-1133">Transmembrane helix</keyword>
<evidence type="ECO:0000256" key="5">
    <source>
        <dbReference type="ARBA" id="ARBA00023136"/>
    </source>
</evidence>
<dbReference type="InParanoid" id="A0A1Y2D915"/>
<evidence type="ECO:0000259" key="7">
    <source>
        <dbReference type="PROSITE" id="PS50076"/>
    </source>
</evidence>
<comment type="caution">
    <text evidence="8">The sequence shown here is derived from an EMBL/GenBank/DDBJ whole genome shotgun (WGS) entry which is preliminary data.</text>
</comment>
<keyword evidence="3" id="KW-0256">Endoplasmic reticulum</keyword>
<dbReference type="InterPro" id="IPR001623">
    <property type="entry name" value="DnaJ_domain"/>
</dbReference>
<dbReference type="Gene3D" id="1.10.287.110">
    <property type="entry name" value="DnaJ domain"/>
    <property type="match status" value="1"/>
</dbReference>
<dbReference type="STRING" id="106004.A0A1Y2D915"/>
<dbReference type="InterPro" id="IPR015399">
    <property type="entry name" value="DUF1977_DnaJ-like"/>
</dbReference>
<evidence type="ECO:0000256" key="1">
    <source>
        <dbReference type="ARBA" id="ARBA00004389"/>
    </source>
</evidence>
<dbReference type="GO" id="GO:0005789">
    <property type="term" value="C:endoplasmic reticulum membrane"/>
    <property type="evidence" value="ECO:0007669"/>
    <property type="project" value="UniProtKB-SubCell"/>
</dbReference>
<dbReference type="AlphaFoldDB" id="A0A1Y2D915"/>
<dbReference type="PROSITE" id="PS00636">
    <property type="entry name" value="DNAJ_1"/>
    <property type="match status" value="1"/>
</dbReference>
<dbReference type="Proteomes" id="UP000193467">
    <property type="component" value="Unassembled WGS sequence"/>
</dbReference>
<feature type="compositionally biased region" description="Gly residues" evidence="6">
    <location>
        <begin position="190"/>
        <end position="214"/>
    </location>
</feature>
<evidence type="ECO:0000313" key="9">
    <source>
        <dbReference type="Proteomes" id="UP000193467"/>
    </source>
</evidence>
<keyword evidence="2" id="KW-0812">Transmembrane</keyword>
<comment type="subcellular location">
    <subcellularLocation>
        <location evidence="1">Endoplasmic reticulum membrane</location>
        <topology evidence="1">Single-pass membrane protein</topology>
    </subcellularLocation>
</comment>
<feature type="region of interest" description="Disordered" evidence="6">
    <location>
        <begin position="53"/>
        <end position="101"/>
    </location>
</feature>
<dbReference type="FunCoup" id="A0A1Y2D915">
    <property type="interactions" value="390"/>
</dbReference>
<dbReference type="InterPro" id="IPR018253">
    <property type="entry name" value="DnaJ_domain_CS"/>
</dbReference>
<name>A0A1Y2D915_9BASI</name>
<dbReference type="GO" id="GO:0071218">
    <property type="term" value="P:cellular response to misfolded protein"/>
    <property type="evidence" value="ECO:0007669"/>
    <property type="project" value="TreeGrafter"/>
</dbReference>
<dbReference type="PRINTS" id="PR00625">
    <property type="entry name" value="JDOMAIN"/>
</dbReference>
<evidence type="ECO:0000256" key="4">
    <source>
        <dbReference type="ARBA" id="ARBA00022989"/>
    </source>
</evidence>
<organism evidence="8 9">
    <name type="scientific">Leucosporidium creatinivorum</name>
    <dbReference type="NCBI Taxonomy" id="106004"/>
    <lineage>
        <taxon>Eukaryota</taxon>
        <taxon>Fungi</taxon>
        <taxon>Dikarya</taxon>
        <taxon>Basidiomycota</taxon>
        <taxon>Pucciniomycotina</taxon>
        <taxon>Microbotryomycetes</taxon>
        <taxon>Leucosporidiales</taxon>
        <taxon>Leucosporidium</taxon>
    </lineage>
</organism>
<sequence length="476" mass="51359">MNADQAQSALDIAKRHYSNDNYSSALRFCKKSISLQSTPEAVALLARIEKADSAAQAQSSGTSSATSPPPSASTTSSRPTPRASTSKPSTSTPPAEDKARDYTPAQAALVKRVKACRVTQYYEILAIEKGCSDSEVKKAYRKLALGLHPDKCGAPGAEEAFKMVSKAFQVLSDSNKRAIFDQTGSDPDSRGGGGGGGGASPFARGGFGGQRGGFGGEELSPEDLFSMFFGQGGGGAQFGGGSPFGGGTFQFFGPGGVHMSTGGRRPGHHQHQRQAGGQQAAPGSMWLQIAPLLVLFLFSLLTQLPSLFGTSTPADPDFAFESMPKYTVPRTTTNMHIPYFVNPSQFAQHPIYASFISENPHLGFTSSNEPGSAAYRHDLTKFIRLPPREEGEEGTAKPVNVKVPSNLAKFERTVERSYISRIQMICRQEIQNRDERLDRARGFLGFGADWEKVKEITQEKLPRCAELEKFGYRVQY</sequence>
<dbReference type="Pfam" id="PF09320">
    <property type="entry name" value="DUF1977"/>
    <property type="match status" value="1"/>
</dbReference>
<keyword evidence="9" id="KW-1185">Reference proteome</keyword>
<evidence type="ECO:0000256" key="6">
    <source>
        <dbReference type="SAM" id="MobiDB-lite"/>
    </source>
</evidence>
<evidence type="ECO:0000256" key="3">
    <source>
        <dbReference type="ARBA" id="ARBA00022824"/>
    </source>
</evidence>
<dbReference type="OrthoDB" id="1507364at2759"/>
<evidence type="ECO:0000313" key="8">
    <source>
        <dbReference type="EMBL" id="ORY55752.1"/>
    </source>
</evidence>
<keyword evidence="5" id="KW-0472">Membrane</keyword>
<proteinExistence type="predicted"/>
<dbReference type="PANTHER" id="PTHR43908">
    <property type="entry name" value="AT29763P-RELATED"/>
    <property type="match status" value="1"/>
</dbReference>
<dbReference type="CDD" id="cd06257">
    <property type="entry name" value="DnaJ"/>
    <property type="match status" value="1"/>
</dbReference>
<dbReference type="InterPro" id="IPR036869">
    <property type="entry name" value="J_dom_sf"/>
</dbReference>
<accession>A0A1Y2D915</accession>
<dbReference type="InterPro" id="IPR051100">
    <property type="entry name" value="DnaJ_subfamily_B/C"/>
</dbReference>
<dbReference type="PROSITE" id="PS50076">
    <property type="entry name" value="DNAJ_2"/>
    <property type="match status" value="1"/>
</dbReference>
<dbReference type="PANTHER" id="PTHR43908:SF3">
    <property type="entry name" value="AT29763P-RELATED"/>
    <property type="match status" value="1"/>
</dbReference>
<reference evidence="8 9" key="1">
    <citation type="submission" date="2016-07" db="EMBL/GenBank/DDBJ databases">
        <title>Pervasive Adenine N6-methylation of Active Genes in Fungi.</title>
        <authorList>
            <consortium name="DOE Joint Genome Institute"/>
            <person name="Mondo S.J."/>
            <person name="Dannebaum R.O."/>
            <person name="Kuo R.C."/>
            <person name="Labutti K."/>
            <person name="Haridas S."/>
            <person name="Kuo A."/>
            <person name="Salamov A."/>
            <person name="Ahrendt S.R."/>
            <person name="Lipzen A."/>
            <person name="Sullivan W."/>
            <person name="Andreopoulos W.B."/>
            <person name="Clum A."/>
            <person name="Lindquist E."/>
            <person name="Daum C."/>
            <person name="Ramamoorthy G.K."/>
            <person name="Gryganskyi A."/>
            <person name="Culley D."/>
            <person name="Magnuson J.K."/>
            <person name="James T.Y."/>
            <person name="O'Malley M.A."/>
            <person name="Stajich J.E."/>
            <person name="Spatafora J.W."/>
            <person name="Visel A."/>
            <person name="Grigoriev I.V."/>
        </authorList>
    </citation>
    <scope>NUCLEOTIDE SEQUENCE [LARGE SCALE GENOMIC DNA]</scope>
    <source>
        <strain evidence="8 9">62-1032</strain>
    </source>
</reference>
<dbReference type="Pfam" id="PF00226">
    <property type="entry name" value="DnaJ"/>
    <property type="match status" value="1"/>
</dbReference>
<feature type="compositionally biased region" description="Low complexity" evidence="6">
    <location>
        <begin position="53"/>
        <end position="94"/>
    </location>
</feature>
<dbReference type="SMART" id="SM00271">
    <property type="entry name" value="DnaJ"/>
    <property type="match status" value="1"/>
</dbReference>
<feature type="domain" description="J" evidence="7">
    <location>
        <begin position="120"/>
        <end position="184"/>
    </location>
</feature>
<evidence type="ECO:0000256" key="2">
    <source>
        <dbReference type="ARBA" id="ARBA00022692"/>
    </source>
</evidence>
<feature type="region of interest" description="Disordered" evidence="6">
    <location>
        <begin position="179"/>
        <end position="214"/>
    </location>
</feature>